<evidence type="ECO:0000313" key="7">
    <source>
        <dbReference type="Proteomes" id="UP000175669"/>
    </source>
</evidence>
<dbReference type="Pfam" id="PF24827">
    <property type="entry name" value="AstE_AspA_cat"/>
    <property type="match status" value="1"/>
</dbReference>
<evidence type="ECO:0000256" key="3">
    <source>
        <dbReference type="ARBA" id="ARBA00022801"/>
    </source>
</evidence>
<proteinExistence type="predicted"/>
<dbReference type="InterPro" id="IPR055438">
    <property type="entry name" value="AstE_AspA_cat"/>
</dbReference>
<reference evidence="7" key="1">
    <citation type="submission" date="2016-07" db="EMBL/GenBank/DDBJ databases">
        <authorList>
            <person name="Florea S."/>
            <person name="Webb J.S."/>
            <person name="Jaromczyk J."/>
            <person name="Schardl C.L."/>
        </authorList>
    </citation>
    <scope>NUCLEOTIDE SEQUENCE [LARGE SCALE GENOMIC DNA]</scope>
    <source>
        <strain evidence="7">KCTC 42131</strain>
    </source>
</reference>
<gene>
    <name evidence="6" type="ORF">PHACT_04905</name>
</gene>
<dbReference type="Gene3D" id="3.40.630.10">
    <property type="entry name" value="Zn peptidases"/>
    <property type="match status" value="1"/>
</dbReference>
<evidence type="ECO:0000256" key="4">
    <source>
        <dbReference type="ARBA" id="ARBA00022833"/>
    </source>
</evidence>
<dbReference type="AlphaFoldDB" id="A0A1E8CJB9"/>
<organism evidence="6 7">
    <name type="scientific">Pseudohongiella acticola</name>
    <dbReference type="NCBI Taxonomy" id="1524254"/>
    <lineage>
        <taxon>Bacteria</taxon>
        <taxon>Pseudomonadati</taxon>
        <taxon>Pseudomonadota</taxon>
        <taxon>Gammaproteobacteria</taxon>
        <taxon>Pseudomonadales</taxon>
        <taxon>Pseudohongiellaceae</taxon>
        <taxon>Pseudohongiella</taxon>
    </lineage>
</organism>
<dbReference type="Proteomes" id="UP000175669">
    <property type="component" value="Unassembled WGS sequence"/>
</dbReference>
<keyword evidence="4" id="KW-0862">Zinc</keyword>
<dbReference type="GO" id="GO:0016788">
    <property type="term" value="F:hydrolase activity, acting on ester bonds"/>
    <property type="evidence" value="ECO:0007669"/>
    <property type="project" value="InterPro"/>
</dbReference>
<dbReference type="STRING" id="1524254.PHACT_04905"/>
<evidence type="ECO:0000313" key="6">
    <source>
        <dbReference type="EMBL" id="OFE12556.1"/>
    </source>
</evidence>
<evidence type="ECO:0000256" key="2">
    <source>
        <dbReference type="ARBA" id="ARBA00022723"/>
    </source>
</evidence>
<protein>
    <recommendedName>
        <fullName evidence="5">Succinylglutamate desuccinylase/Aspartoacylase catalytic domain-containing protein</fullName>
    </recommendedName>
</protein>
<dbReference type="EMBL" id="MASR01000001">
    <property type="protein sequence ID" value="OFE12556.1"/>
    <property type="molecule type" value="Genomic_DNA"/>
</dbReference>
<dbReference type="GO" id="GO:0046872">
    <property type="term" value="F:metal ion binding"/>
    <property type="evidence" value="ECO:0007669"/>
    <property type="project" value="UniProtKB-KW"/>
</dbReference>
<keyword evidence="2" id="KW-0479">Metal-binding</keyword>
<dbReference type="RefSeq" id="WP_070116167.1">
    <property type="nucleotide sequence ID" value="NZ_MASR01000001.1"/>
</dbReference>
<feature type="domain" description="Succinylglutamate desuccinylase/Aspartoacylase catalytic" evidence="5">
    <location>
        <begin position="51"/>
        <end position="141"/>
    </location>
</feature>
<evidence type="ECO:0000256" key="1">
    <source>
        <dbReference type="ARBA" id="ARBA00001947"/>
    </source>
</evidence>
<comment type="caution">
    <text evidence="6">The sequence shown here is derived from an EMBL/GenBank/DDBJ whole genome shotgun (WGS) entry which is preliminary data.</text>
</comment>
<comment type="cofactor">
    <cofactor evidence="1">
        <name>Zn(2+)</name>
        <dbReference type="ChEBI" id="CHEBI:29105"/>
    </cofactor>
</comment>
<keyword evidence="3" id="KW-0378">Hydrolase</keyword>
<name>A0A1E8CJB9_9GAMM</name>
<dbReference type="SUPFAM" id="SSF53187">
    <property type="entry name" value="Zn-dependent exopeptidases"/>
    <property type="match status" value="1"/>
</dbReference>
<sequence length="340" mass="37647">MNVPKLHVWRNPLPDTFAGSLPEFLAELPGPTHIQLSGRDASRCRVVVTLLHGNEPSGVSAVHALLRQGIEPAVDLHIFIVNVDAARAPPLFSHRMLPGERDLNRCFRAPFDDNPQSQLARTLLDCWQALAPEALIDIHNTSGLGPSFGVITAIDPAHEALISLFTHRVVMTDLVMGSVMDLSGRFCPVVTIECGGARSEESDRTALIGLTQYASLTTVLDLNPSDVIMDYFHHPLRLELLPGALIGYGRELPKELGVTLYPDLEQLNFNYVEPGTELGGIKGELTEVLQAKSSDDTERLLHFFYVDRGRLYARVRMKFFMVTNNPEIARTDCLLYFVPA</sequence>
<accession>A0A1E8CJB9</accession>
<keyword evidence="7" id="KW-1185">Reference proteome</keyword>
<evidence type="ECO:0000259" key="5">
    <source>
        <dbReference type="Pfam" id="PF24827"/>
    </source>
</evidence>